<accession>A0A7S4URW6</accession>
<feature type="region of interest" description="Disordered" evidence="1">
    <location>
        <begin position="477"/>
        <end position="515"/>
    </location>
</feature>
<feature type="region of interest" description="Disordered" evidence="1">
    <location>
        <begin position="1"/>
        <end position="85"/>
    </location>
</feature>
<keyword evidence="2" id="KW-0472">Membrane</keyword>
<feature type="transmembrane region" description="Helical" evidence="2">
    <location>
        <begin position="135"/>
        <end position="155"/>
    </location>
</feature>
<feature type="compositionally biased region" description="Pro residues" evidence="1">
    <location>
        <begin position="1"/>
        <end position="19"/>
    </location>
</feature>
<name>A0A7S4URW6_9DINO</name>
<feature type="compositionally biased region" description="Polar residues" evidence="1">
    <location>
        <begin position="660"/>
        <end position="675"/>
    </location>
</feature>
<proteinExistence type="predicted"/>
<dbReference type="EMBL" id="HBNR01042461">
    <property type="protein sequence ID" value="CAE4602088.1"/>
    <property type="molecule type" value="Transcribed_RNA"/>
</dbReference>
<dbReference type="AlphaFoldDB" id="A0A7S4URW6"/>
<evidence type="ECO:0000256" key="2">
    <source>
        <dbReference type="SAM" id="Phobius"/>
    </source>
</evidence>
<feature type="compositionally biased region" description="Low complexity" evidence="1">
    <location>
        <begin position="492"/>
        <end position="515"/>
    </location>
</feature>
<keyword evidence="2" id="KW-1133">Transmembrane helix</keyword>
<organism evidence="3">
    <name type="scientific">Alexandrium monilatum</name>
    <dbReference type="NCBI Taxonomy" id="311494"/>
    <lineage>
        <taxon>Eukaryota</taxon>
        <taxon>Sar</taxon>
        <taxon>Alveolata</taxon>
        <taxon>Dinophyceae</taxon>
        <taxon>Gonyaulacales</taxon>
        <taxon>Pyrocystaceae</taxon>
        <taxon>Alexandrium</taxon>
    </lineage>
</organism>
<feature type="compositionally biased region" description="Low complexity" evidence="1">
    <location>
        <begin position="626"/>
        <end position="643"/>
    </location>
</feature>
<sequence>MAQANAPPPPGALPRPGTMPRPYLAPSQALLPEAAAAEEREEEEEEEEEEQRLEAAEEAGEHPETSRLLVEKEVPEGWQPQARGSRWRQRFHARRVALSLQALTGPGGPLACAEDARTFHPGKACGYTVAASSVYRGPAVVAVAFTALVAVVLAIRTKFARHGQASVLRAGWNRSHLGPGNWKAAASDTSLFEGPISAELMPNTPSEMAKCYLYPACVAAGIRTKDHACCPNDRGEMLGCCDLLSAASQALATPPPRPGTECARFPSCYWSGLRLGACCPDALGTMLSCCPDVVAKRPAVRALCSSFPACIGEGRTTGVCCPDENGTVLACCSDPVVRPPRRTTPEPLSSRLKGACSRFPTCQGLGLDGACCPTARGYMMPCCSGPLKVPYLAPPPPSSACSSFPKCAADGVYLRNCCPHDNGTVLSCCAGTPPLGRYGPAAGARTTVGPGLSLSQLQVTAAPLEMAAAVTPAEPPPVGAVAPTGPPQVLSATTTAAPPARAAAGTMPPQTAATATAPSQLVAAAAPTAPPRLATAATTAALSVAAAASTVSAQMAPGAATVTQHALAAGTSAAPPLAALATAAPAPLAVAPTAPLQTVAPPPFTAAATVRSALVVPTRAASPQGAAAATAAPGQAGDAGTAPLPNAGLGGSPPEPVPQVTATSLPFSPGVSQPSLEIHLRGPSSGGAVPKLSRERVRKATQELMLRSRQKPGQWPG</sequence>
<gene>
    <name evidence="3" type="ORF">AMON00008_LOCUS29527</name>
</gene>
<evidence type="ECO:0000313" key="3">
    <source>
        <dbReference type="EMBL" id="CAE4602088.1"/>
    </source>
</evidence>
<reference evidence="3" key="1">
    <citation type="submission" date="2021-01" db="EMBL/GenBank/DDBJ databases">
        <authorList>
            <person name="Corre E."/>
            <person name="Pelletier E."/>
            <person name="Niang G."/>
            <person name="Scheremetjew M."/>
            <person name="Finn R."/>
            <person name="Kale V."/>
            <person name="Holt S."/>
            <person name="Cochrane G."/>
            <person name="Meng A."/>
            <person name="Brown T."/>
            <person name="Cohen L."/>
        </authorList>
    </citation>
    <scope>NUCLEOTIDE SEQUENCE</scope>
    <source>
        <strain evidence="3">CCMP3105</strain>
    </source>
</reference>
<feature type="compositionally biased region" description="Basic and acidic residues" evidence="1">
    <location>
        <begin position="52"/>
        <end position="75"/>
    </location>
</feature>
<keyword evidence="2" id="KW-0812">Transmembrane</keyword>
<feature type="region of interest" description="Disordered" evidence="1">
    <location>
        <begin position="626"/>
        <end position="694"/>
    </location>
</feature>
<protein>
    <submittedName>
        <fullName evidence="3">Uncharacterized protein</fullName>
    </submittedName>
</protein>
<evidence type="ECO:0000256" key="1">
    <source>
        <dbReference type="SAM" id="MobiDB-lite"/>
    </source>
</evidence>
<feature type="compositionally biased region" description="Acidic residues" evidence="1">
    <location>
        <begin position="39"/>
        <end position="51"/>
    </location>
</feature>